<reference evidence="1 2" key="1">
    <citation type="submission" date="2022-03" db="EMBL/GenBank/DDBJ databases">
        <title>Luteimonas soily sp. nov., a novel bacterium isolated from the soil.</title>
        <authorList>
            <person name="Zhang X."/>
        </authorList>
    </citation>
    <scope>NUCLEOTIDE SEQUENCE [LARGE SCALE GENOMIC DNA]</scope>
    <source>
        <strain evidence="1 2">50</strain>
    </source>
</reference>
<keyword evidence="2" id="KW-1185">Reference proteome</keyword>
<organism evidence="1 2">
    <name type="scientific">Cognatiluteimonas sedimenti</name>
    <dbReference type="NCBI Taxonomy" id="2927791"/>
    <lineage>
        <taxon>Bacteria</taxon>
        <taxon>Pseudomonadati</taxon>
        <taxon>Pseudomonadota</taxon>
        <taxon>Gammaproteobacteria</taxon>
        <taxon>Lysobacterales</taxon>
        <taxon>Lysobacteraceae</taxon>
        <taxon>Cognatiluteimonas</taxon>
    </lineage>
</organism>
<dbReference type="EMBL" id="JALGCL010000001">
    <property type="protein sequence ID" value="MCJ0824446.1"/>
    <property type="molecule type" value="Genomic_DNA"/>
</dbReference>
<gene>
    <name evidence="1" type="ORF">MQC88_00475</name>
</gene>
<comment type="caution">
    <text evidence="1">The sequence shown here is derived from an EMBL/GenBank/DDBJ whole genome shotgun (WGS) entry which is preliminary data.</text>
</comment>
<dbReference type="Proteomes" id="UP001165423">
    <property type="component" value="Unassembled WGS sequence"/>
</dbReference>
<name>A0ABT0A0E2_9GAMM</name>
<evidence type="ECO:0000313" key="1">
    <source>
        <dbReference type="EMBL" id="MCJ0824446.1"/>
    </source>
</evidence>
<proteinExistence type="predicted"/>
<protein>
    <submittedName>
        <fullName evidence="1">Uncharacterized protein</fullName>
    </submittedName>
</protein>
<sequence length="64" mass="7409">LCLEPNQSSEPIPIIDNRWERSRIFKLHLIECPMTFPKLARTAGRYKICQIVGAATPEWKDVIN</sequence>
<accession>A0ABT0A0E2</accession>
<feature type="non-terminal residue" evidence="1">
    <location>
        <position position="1"/>
    </location>
</feature>
<evidence type="ECO:0000313" key="2">
    <source>
        <dbReference type="Proteomes" id="UP001165423"/>
    </source>
</evidence>